<evidence type="ECO:0000256" key="7">
    <source>
        <dbReference type="RuleBase" id="RU362114"/>
    </source>
</evidence>
<evidence type="ECO:0000259" key="9">
    <source>
        <dbReference type="PROSITE" id="PS50102"/>
    </source>
</evidence>
<dbReference type="InterPro" id="IPR035979">
    <property type="entry name" value="RBD_domain_sf"/>
</dbReference>
<keyword evidence="5" id="KW-0539">Nucleus</keyword>
<feature type="domain" description="WWE" evidence="10">
    <location>
        <begin position="2079"/>
        <end position="2164"/>
    </location>
</feature>
<name>A0AAE0W1V9_9BIVA</name>
<dbReference type="PANTHER" id="PTHR14453">
    <property type="entry name" value="PARP/ZINC FINGER CCCH TYPE DOMAIN CONTAINING PROTEIN"/>
    <property type="match status" value="1"/>
</dbReference>
<organism evidence="13 14">
    <name type="scientific">Potamilus streckersoni</name>
    <dbReference type="NCBI Taxonomy" id="2493646"/>
    <lineage>
        <taxon>Eukaryota</taxon>
        <taxon>Metazoa</taxon>
        <taxon>Spiralia</taxon>
        <taxon>Lophotrochozoa</taxon>
        <taxon>Mollusca</taxon>
        <taxon>Bivalvia</taxon>
        <taxon>Autobranchia</taxon>
        <taxon>Heteroconchia</taxon>
        <taxon>Palaeoheterodonta</taxon>
        <taxon>Unionida</taxon>
        <taxon>Unionoidea</taxon>
        <taxon>Unionidae</taxon>
        <taxon>Ambleminae</taxon>
        <taxon>Lampsilini</taxon>
        <taxon>Potamilus</taxon>
    </lineage>
</organism>
<feature type="compositionally biased region" description="Pro residues" evidence="8">
    <location>
        <begin position="195"/>
        <end position="204"/>
    </location>
</feature>
<dbReference type="InterPro" id="IPR012317">
    <property type="entry name" value="Poly(ADP-ribose)pol_cat_dom"/>
</dbReference>
<dbReference type="InterPro" id="IPR004170">
    <property type="entry name" value="WWE_dom"/>
</dbReference>
<evidence type="ECO:0000256" key="3">
    <source>
        <dbReference type="ARBA" id="ARBA00022679"/>
    </source>
</evidence>
<dbReference type="InterPro" id="IPR037197">
    <property type="entry name" value="WWE_dom_sf"/>
</dbReference>
<dbReference type="GO" id="GO:0003714">
    <property type="term" value="F:transcription corepressor activity"/>
    <property type="evidence" value="ECO:0007669"/>
    <property type="project" value="TreeGrafter"/>
</dbReference>
<dbReference type="Pfam" id="PF01661">
    <property type="entry name" value="Macro"/>
    <property type="match status" value="3"/>
</dbReference>
<evidence type="ECO:0000259" key="10">
    <source>
        <dbReference type="PROSITE" id="PS50918"/>
    </source>
</evidence>
<protein>
    <recommendedName>
        <fullName evidence="7">Poly [ADP-ribose] polymerase</fullName>
        <shortName evidence="7">PARP</shortName>
        <ecNumber evidence="7">2.4.2.-</ecNumber>
    </recommendedName>
</protein>
<dbReference type="PROSITE" id="PS50102">
    <property type="entry name" value="RRM"/>
    <property type="match status" value="1"/>
</dbReference>
<feature type="compositionally biased region" description="Basic and acidic residues" evidence="8">
    <location>
        <begin position="373"/>
        <end position="386"/>
    </location>
</feature>
<evidence type="ECO:0000256" key="2">
    <source>
        <dbReference type="ARBA" id="ARBA00022676"/>
    </source>
</evidence>
<dbReference type="Pfam" id="PF23085">
    <property type="entry name" value="RRM_PARP14_3"/>
    <property type="match status" value="4"/>
</dbReference>
<evidence type="ECO:0000256" key="1">
    <source>
        <dbReference type="ARBA" id="ARBA00004123"/>
    </source>
</evidence>
<evidence type="ECO:0000313" key="14">
    <source>
        <dbReference type="Proteomes" id="UP001195483"/>
    </source>
</evidence>
<dbReference type="InterPro" id="IPR002589">
    <property type="entry name" value="Macro_dom"/>
</dbReference>
<evidence type="ECO:0000256" key="4">
    <source>
        <dbReference type="ARBA" id="ARBA00023027"/>
    </source>
</evidence>
<dbReference type="GO" id="GO:1990404">
    <property type="term" value="F:NAD+-protein mono-ADP-ribosyltransferase activity"/>
    <property type="evidence" value="ECO:0007669"/>
    <property type="project" value="TreeGrafter"/>
</dbReference>
<feature type="compositionally biased region" description="Low complexity" evidence="8">
    <location>
        <begin position="167"/>
        <end position="182"/>
    </location>
</feature>
<dbReference type="InterPro" id="IPR012677">
    <property type="entry name" value="Nucleotide-bd_a/b_plait_sf"/>
</dbReference>
<dbReference type="PROSITE" id="PS51059">
    <property type="entry name" value="PARP_CATALYTIC"/>
    <property type="match status" value="1"/>
</dbReference>
<dbReference type="GO" id="GO:0005737">
    <property type="term" value="C:cytoplasm"/>
    <property type="evidence" value="ECO:0007669"/>
    <property type="project" value="TreeGrafter"/>
</dbReference>
<feature type="domain" description="Macro" evidence="12">
    <location>
        <begin position="1543"/>
        <end position="1728"/>
    </location>
</feature>
<dbReference type="Pfam" id="PF23254">
    <property type="entry name" value="KH_PARP14_8"/>
    <property type="match status" value="1"/>
</dbReference>
<dbReference type="SUPFAM" id="SSF54928">
    <property type="entry name" value="RNA-binding domain, RBD"/>
    <property type="match status" value="3"/>
</dbReference>
<keyword evidence="6" id="KW-0694">RNA-binding</keyword>
<evidence type="ECO:0000256" key="8">
    <source>
        <dbReference type="SAM" id="MobiDB-lite"/>
    </source>
</evidence>
<dbReference type="InterPro" id="IPR057044">
    <property type="entry name" value="PARP14_KH_1"/>
</dbReference>
<evidence type="ECO:0000313" key="13">
    <source>
        <dbReference type="EMBL" id="KAK3598396.1"/>
    </source>
</evidence>
<feature type="compositionally biased region" description="Polar residues" evidence="8">
    <location>
        <begin position="131"/>
        <end position="152"/>
    </location>
</feature>
<feature type="domain" description="Macro" evidence="12">
    <location>
        <begin position="1318"/>
        <end position="1503"/>
    </location>
</feature>
<dbReference type="SUPFAM" id="SSF52949">
    <property type="entry name" value="Macro domain-like"/>
    <property type="match status" value="3"/>
</dbReference>
<dbReference type="Pfam" id="PF00644">
    <property type="entry name" value="PARP"/>
    <property type="match status" value="1"/>
</dbReference>
<dbReference type="Gene3D" id="3.40.220.10">
    <property type="entry name" value="Leucine Aminopeptidase, subunit E, domain 1"/>
    <property type="match status" value="3"/>
</dbReference>
<dbReference type="Gene3D" id="3.90.228.10">
    <property type="match status" value="1"/>
</dbReference>
<dbReference type="CDD" id="cd12547">
    <property type="entry name" value="RRM1_2_PAR10"/>
    <property type="match status" value="2"/>
</dbReference>
<sequence>MAKFKPDDVARRCLCIDGVPGDVQLDEIRAVLTGMLDYYVSKNEKHVFLFKEEQAAKLQLEKTPTITLKRGKTPVYLHVNLCKVDDINTSWLYPNHPMEEDGTIYVNAAAVEEPLYQNPAQLGANCEQTFEWNRGNNPNQHRHQNPINTSATHPPPGMDHYGPHPNQGYQGQYGFQQPGHGQNTYQNQDGNPQNPHVPNPPQFPHGPWYGPSFPPYFQPGMGYPSPSGMQDRKDQQVPPQFNPWGWMQPQFGVQMPNASETSQGSGYPNQQVPWFLPNFGPQHPQQFQYGSPPPYESSTRSSSKDQTEVKSAVSDAKSDDSNTETKLPHSLIAESPPKKEIVSAEDVTMEEQDELPEAKKKKQEGQGGTGGEMLEKKEPWVKQKEQDEPIRKIKVTKLPEGTTEDTVKNFFENRRRNGGGPIKTIEYHPATSSAIIEFQEAETVPRVLKKVPFLFLKKQISVEEYVEDVEEEKEKKSCRTIEVHGFAENTQEEVLEMYFENSKRSGGGQVTSVVTEGGVALVTFADERVVSSVLERKHTLDGQELSVTIHLSKKKPPAMEIEEEEEEQEPVCTVEVRGYKIGSENTLELYFENERRSGGGEISNFDLVDTDEVIFITFTSEEVAKRVVSQGQHKVEGQSLEVKLYIPPPPRPTYENRVLLAGLSSKVTQDGLTNFLEAKTGLNPVTFLYGEDKGRVIITFEETIDFEKLEEACKKRPLEGSYLQPSKVHVSNCIIISNLKITTTEDTIEFYFENEKRSLGGPVQKVEFNREEEYCLVFFEDHTICDRVLHRKHKIDGSDLQLSMYYECLGPISDDDNGPSFKTPKPVKLEGLEFAKIQFLMKSEPNRTAIEKQLQDCFTHIQWPQTETDCITLTCTLTSDIQDCKKKAVSWAKQAEQSLHNFLKVISVHERKVFQEIFETVLKNLQNLVISNPDGVALFVKNALFSIQVVGHKAVATDVVKDIDGIIKKAEDDFDRKKKQTKESLTNLKYHQLKLLLAQKYPSKMEQKYNELKVKINLNKNEIVFEGLMEDIKNAQVAMYETVHSAAVSQLKNIPEGCLHLFRSKEVKDYIVTKLKSKKLVGVWEIEGTNLNIYADSDEAVVKSSHIIKESVQEHQRDLEDKQRSVVQSQQWKDKMKDLDKQYQGKFNVVLAQDLTKLFLYFTDDILGAVIEEVSDFLSQNTIFEKIVTCKSGTIQLIEKRNKDEIDRIAKELTHYYVQIIIQSKGGFLVQGNQDGINQASYRLQELIDKVQYREHELKKPGIAGYMMEGKGQEHISAVETQIPCVIQIKGQEQCGLSENEEETKSFDVTKMGTSGLVIQAECKSFSGEIIATAYGDITDIDADVLVNAADPKLEHRGGLAKAIVDKGGRVISEECRQHVRKNGQLSEGGIHVTSAGNLRAKIIIHAVSPVWKGGSNNEDETLRETIWQCMETTAKQGFKSIAIPALGSGIFGCPVKLSTRVIAETVRDFFREEQDSPISKVYLSDIKPQTVRCFTEALENCYGRQCMRDVKQRPKPTPSPRSIKASRLPGAFAVLPSMSANIVSVESSSFGNITIKVVKGEMASQRVDVFVNTVAKSLDLTQGAVSQSLLKQGGQTLQDECTKSYPNGIKDGDIAVTGGGNLTCKRVCHVALVQWNDPAASLKMLHGLMKKCLDQCEKGGFTSIAFPALGTGNLNYPRDIVAKEMFQHISTYSKDNPSSSVTEVRFVVYQKDSPTIKAFESEQQKWTSSAARIGTRTSQNNLPVEDSVRFDTGAEPMDTNESSESVNSFTFGNIIVKIDEGDITQDDADCIVNSSNEDLDLTRGAVAKAIAQKGGRALVDEARKKADDMKQNGIAVTKGHGLNCKHVIHVVAADDHQWTPVIKKCLMTADQLQAKSVAFPALGTSLGVSAKEIAGVMFKAITDFQASTAKTLQEVRIIIFQSQMVKAFIQAAQNQDSGAKPKGIFSKIYRTIRGAIGSSRQDPMSQSSPHLRNAAADKDSTVWINIFAFKKIDLDLAIQKLEQLINKDFDQNEFTDSVIKRFSSDQVSRLHKVAQEWEVQLEVNLNHGKIKIEGMTEGIMKVSDGIHKLIREAEKKEQEKKSAEMLKKLVQWYFIEITTESSELREYPPNINLLIENSYKDQTDKKAFVTFSTNDGVQYKIDFVKMEEFPVNNPKDTVTVIRKDLISEKGVFELPATWSNMGPNENLKVVNLQSIDLEYQDIQKCFLQSVGSSRTVSKVERIQNKTLYQQYEAKKKLIEQNNPGHPNENLLWHGTSADTVDSINMHGFNRSYCGKNAVAYGNGVYFARNATYSANDTYSKPDATGTKKMYRSRVLTGKYTLGAGGMRVPPAKSPSTPNDLFDSVVNNIQNPDMFIIFNDTQAYPEYLITFK</sequence>
<dbReference type="FunFam" id="3.90.228.10:FF:000008">
    <property type="entry name" value="Poly [ADP-ribose] polymerase"/>
    <property type="match status" value="1"/>
</dbReference>
<dbReference type="CDD" id="cd02907">
    <property type="entry name" value="Macro_Af1521_BAL-like"/>
    <property type="match status" value="1"/>
</dbReference>
<dbReference type="Pfam" id="PF23084">
    <property type="entry name" value="KH_PARP14_1"/>
    <property type="match status" value="1"/>
</dbReference>
<accession>A0AAE0W1V9</accession>
<gene>
    <name evidence="13" type="ORF">CHS0354_019799</name>
</gene>
<dbReference type="SUPFAM" id="SSF117839">
    <property type="entry name" value="WWE domain"/>
    <property type="match status" value="1"/>
</dbReference>
<dbReference type="GO" id="GO:0005634">
    <property type="term" value="C:nucleus"/>
    <property type="evidence" value="ECO:0007669"/>
    <property type="project" value="UniProtKB-SubCell"/>
</dbReference>
<dbReference type="EC" id="2.4.2.-" evidence="7"/>
<dbReference type="GO" id="GO:0003950">
    <property type="term" value="F:NAD+ poly-ADP-ribosyltransferase activity"/>
    <property type="evidence" value="ECO:0007669"/>
    <property type="project" value="UniProtKB-UniRule"/>
</dbReference>
<evidence type="ECO:0000256" key="5">
    <source>
        <dbReference type="ARBA" id="ARBA00023242"/>
    </source>
</evidence>
<dbReference type="SUPFAM" id="SSF56399">
    <property type="entry name" value="ADP-ribosylation"/>
    <property type="match status" value="1"/>
</dbReference>
<evidence type="ECO:0000259" key="12">
    <source>
        <dbReference type="PROSITE" id="PS51154"/>
    </source>
</evidence>
<keyword evidence="4 7" id="KW-0520">NAD</keyword>
<evidence type="ECO:0000259" key="11">
    <source>
        <dbReference type="PROSITE" id="PS51059"/>
    </source>
</evidence>
<dbReference type="Proteomes" id="UP001195483">
    <property type="component" value="Unassembled WGS sequence"/>
</dbReference>
<dbReference type="SMART" id="SM00506">
    <property type="entry name" value="A1pp"/>
    <property type="match status" value="3"/>
</dbReference>
<feature type="region of interest" description="Disordered" evidence="8">
    <location>
        <begin position="131"/>
        <end position="386"/>
    </location>
</feature>
<dbReference type="GO" id="GO:0010629">
    <property type="term" value="P:negative regulation of gene expression"/>
    <property type="evidence" value="ECO:0007669"/>
    <property type="project" value="TreeGrafter"/>
</dbReference>
<dbReference type="Gene3D" id="3.30.70.330">
    <property type="match status" value="4"/>
</dbReference>
<feature type="domain" description="PARP catalytic" evidence="11">
    <location>
        <begin position="2175"/>
        <end position="2372"/>
    </location>
</feature>
<dbReference type="CDD" id="cd02903">
    <property type="entry name" value="Macro_BAL-like"/>
    <property type="match status" value="1"/>
</dbReference>
<proteinExistence type="predicted"/>
<feature type="domain" description="RRM" evidence="9">
    <location>
        <begin position="479"/>
        <end position="554"/>
    </location>
</feature>
<dbReference type="GO" id="GO:0003723">
    <property type="term" value="F:RNA binding"/>
    <property type="evidence" value="ECO:0007669"/>
    <property type="project" value="UniProtKB-UniRule"/>
</dbReference>
<reference evidence="13" key="3">
    <citation type="submission" date="2023-05" db="EMBL/GenBank/DDBJ databases">
        <authorList>
            <person name="Smith C.H."/>
        </authorList>
    </citation>
    <scope>NUCLEOTIDE SEQUENCE</scope>
    <source>
        <strain evidence="13">CHS0354</strain>
        <tissue evidence="13">Mantle</tissue>
    </source>
</reference>
<dbReference type="CDD" id="cd01439">
    <property type="entry name" value="TCCD_inducible_PARP_like"/>
    <property type="match status" value="1"/>
</dbReference>
<dbReference type="PANTHER" id="PTHR14453:SF102">
    <property type="entry name" value="PROTEIN MONO-ADP-RIBOSYLTRANSFERASE PARP14-LIKE"/>
    <property type="match status" value="1"/>
</dbReference>
<dbReference type="PROSITE" id="PS50918">
    <property type="entry name" value="WWE"/>
    <property type="match status" value="1"/>
</dbReference>
<feature type="domain" description="Macro" evidence="12">
    <location>
        <begin position="1764"/>
        <end position="1937"/>
    </location>
</feature>
<reference evidence="13" key="1">
    <citation type="journal article" date="2021" name="Genome Biol. Evol.">
        <title>A High-Quality Reference Genome for a Parasitic Bivalve with Doubly Uniparental Inheritance (Bivalvia: Unionida).</title>
        <authorList>
            <person name="Smith C.H."/>
        </authorList>
    </citation>
    <scope>NUCLEOTIDE SEQUENCE</scope>
    <source>
        <strain evidence="13">CHS0354</strain>
    </source>
</reference>
<keyword evidence="3 7" id="KW-0808">Transferase</keyword>
<dbReference type="EMBL" id="JAEAOA010001202">
    <property type="protein sequence ID" value="KAK3598396.1"/>
    <property type="molecule type" value="Genomic_DNA"/>
</dbReference>
<comment type="caution">
    <text evidence="13">The sequence shown here is derived from an EMBL/GenBank/DDBJ whole genome shotgun (WGS) entry which is preliminary data.</text>
</comment>
<feature type="compositionally biased region" description="Polar residues" evidence="8">
    <location>
        <begin position="256"/>
        <end position="272"/>
    </location>
</feature>
<dbReference type="GO" id="GO:0070212">
    <property type="term" value="P:protein poly-ADP-ribosylation"/>
    <property type="evidence" value="ECO:0007669"/>
    <property type="project" value="TreeGrafter"/>
</dbReference>
<dbReference type="InterPro" id="IPR034464">
    <property type="entry name" value="PAR10_RRM1_2"/>
</dbReference>
<dbReference type="Gene3D" id="3.30.720.50">
    <property type="match status" value="1"/>
</dbReference>
<reference evidence="13" key="2">
    <citation type="journal article" date="2021" name="Genome Biol. Evol.">
        <title>Developing a high-quality reference genome for a parasitic bivalve with doubly uniparental inheritance (Bivalvia: Unionida).</title>
        <authorList>
            <person name="Smith C.H."/>
        </authorList>
    </citation>
    <scope>NUCLEOTIDE SEQUENCE</scope>
    <source>
        <strain evidence="13">CHS0354</strain>
        <tissue evidence="13">Mantle</tissue>
    </source>
</reference>
<dbReference type="PROSITE" id="PS51154">
    <property type="entry name" value="MACRO"/>
    <property type="match status" value="3"/>
</dbReference>
<dbReference type="SMART" id="SM00360">
    <property type="entry name" value="RRM"/>
    <property type="match status" value="5"/>
</dbReference>
<dbReference type="InterPro" id="IPR000504">
    <property type="entry name" value="RRM_dom"/>
</dbReference>
<keyword evidence="14" id="KW-1185">Reference proteome</keyword>
<dbReference type="InterPro" id="IPR052056">
    <property type="entry name" value="Mono-ARTD/PARP"/>
</dbReference>
<comment type="subcellular location">
    <subcellularLocation>
        <location evidence="1">Nucleus</location>
    </subcellularLocation>
</comment>
<dbReference type="InterPro" id="IPR043472">
    <property type="entry name" value="Macro_dom-like"/>
</dbReference>
<evidence type="ECO:0000256" key="6">
    <source>
        <dbReference type="PROSITE-ProRule" id="PRU00176"/>
    </source>
</evidence>
<dbReference type="InterPro" id="IPR057049">
    <property type="entry name" value="PARP14_KH_8"/>
</dbReference>
<keyword evidence="2 7" id="KW-0328">Glycosyltransferase</keyword>